<keyword evidence="3" id="KW-1185">Reference proteome</keyword>
<name>A0A1L3MUI7_9BACI</name>
<dbReference type="OrthoDB" id="2884900at2"/>
<evidence type="ECO:0000313" key="3">
    <source>
        <dbReference type="Proteomes" id="UP000181936"/>
    </source>
</evidence>
<keyword evidence="1" id="KW-0812">Transmembrane</keyword>
<dbReference type="RefSeq" id="WP_072580807.1">
    <property type="nucleotide sequence ID" value="NZ_CP016020.1"/>
</dbReference>
<dbReference type="Proteomes" id="UP000181936">
    <property type="component" value="Chromosome"/>
</dbReference>
<reference evidence="2 3" key="1">
    <citation type="journal article" date="2016" name="Sci. Rep.">
        <title>Complete genome sequence and transcriptomic analysis of a novel marine strain Bacillus weihaiensis reveals the mechanism of brown algae degradation.</title>
        <authorList>
            <person name="Zhu Y."/>
            <person name="Chen P."/>
            <person name="Bao Y."/>
            <person name="Men Y."/>
            <person name="Zeng Y."/>
            <person name="Yang J."/>
            <person name="Sun J."/>
            <person name="Sun Y."/>
        </authorList>
    </citation>
    <scope>NUCLEOTIDE SEQUENCE [LARGE SCALE GENOMIC DNA]</scope>
    <source>
        <strain evidence="2 3">Alg07</strain>
    </source>
</reference>
<feature type="transmembrane region" description="Helical" evidence="1">
    <location>
        <begin position="95"/>
        <end position="117"/>
    </location>
</feature>
<sequence>MQLQPELSKNVEIVTKREWSAKRVLTIYGLFTVFALVISIFTVPISISENLQLFYNEELLLKSYKIKEFLLFIFGSAFLFFFLVTIYAKGKGWNNVFYVTLILLFGFSLFMFSHLIFHSTPH</sequence>
<dbReference type="AlphaFoldDB" id="A0A1L3MUI7"/>
<gene>
    <name evidence="2" type="ORF">A9C19_15375</name>
</gene>
<dbReference type="EMBL" id="CP016020">
    <property type="protein sequence ID" value="APH06006.1"/>
    <property type="molecule type" value="Genomic_DNA"/>
</dbReference>
<dbReference type="KEGG" id="bwh:A9C19_15375"/>
<proteinExistence type="predicted"/>
<protein>
    <submittedName>
        <fullName evidence="2">Uncharacterized protein</fullName>
    </submittedName>
</protein>
<evidence type="ECO:0000256" key="1">
    <source>
        <dbReference type="SAM" id="Phobius"/>
    </source>
</evidence>
<feature type="transmembrane region" description="Helical" evidence="1">
    <location>
        <begin position="25"/>
        <end position="47"/>
    </location>
</feature>
<feature type="transmembrane region" description="Helical" evidence="1">
    <location>
        <begin position="69"/>
        <end position="88"/>
    </location>
</feature>
<keyword evidence="1" id="KW-0472">Membrane</keyword>
<evidence type="ECO:0000313" key="2">
    <source>
        <dbReference type="EMBL" id="APH06006.1"/>
    </source>
</evidence>
<organism evidence="2 3">
    <name type="scientific">Bacillus weihaiensis</name>
    <dbReference type="NCBI Taxonomy" id="1547283"/>
    <lineage>
        <taxon>Bacteria</taxon>
        <taxon>Bacillati</taxon>
        <taxon>Bacillota</taxon>
        <taxon>Bacilli</taxon>
        <taxon>Bacillales</taxon>
        <taxon>Bacillaceae</taxon>
        <taxon>Bacillus</taxon>
    </lineage>
</organism>
<accession>A0A1L3MUI7</accession>
<keyword evidence="1" id="KW-1133">Transmembrane helix</keyword>